<evidence type="ECO:0000259" key="2">
    <source>
        <dbReference type="Pfam" id="PF00857"/>
    </source>
</evidence>
<dbReference type="Proteomes" id="UP000483004">
    <property type="component" value="Unassembled WGS sequence"/>
</dbReference>
<feature type="domain" description="Isochorismatase-like" evidence="2">
    <location>
        <begin position="10"/>
        <end position="185"/>
    </location>
</feature>
<keyword evidence="4" id="KW-1185">Reference proteome</keyword>
<dbReference type="Gene3D" id="3.40.50.850">
    <property type="entry name" value="Isochorismatase-like"/>
    <property type="match status" value="1"/>
</dbReference>
<protein>
    <submittedName>
        <fullName evidence="3">Cysteine hydrolase</fullName>
    </submittedName>
</protein>
<organism evidence="3 4">
    <name type="scientific">Actinomadura montaniterrae</name>
    <dbReference type="NCBI Taxonomy" id="1803903"/>
    <lineage>
        <taxon>Bacteria</taxon>
        <taxon>Bacillati</taxon>
        <taxon>Actinomycetota</taxon>
        <taxon>Actinomycetes</taxon>
        <taxon>Streptosporangiales</taxon>
        <taxon>Thermomonosporaceae</taxon>
        <taxon>Actinomadura</taxon>
    </lineage>
</organism>
<evidence type="ECO:0000256" key="1">
    <source>
        <dbReference type="ARBA" id="ARBA00022801"/>
    </source>
</evidence>
<dbReference type="AlphaFoldDB" id="A0A6L3VD15"/>
<keyword evidence="1 3" id="KW-0378">Hydrolase</keyword>
<dbReference type="GO" id="GO:0016787">
    <property type="term" value="F:hydrolase activity"/>
    <property type="evidence" value="ECO:0007669"/>
    <property type="project" value="UniProtKB-KW"/>
</dbReference>
<dbReference type="SUPFAM" id="SSF52499">
    <property type="entry name" value="Isochorismatase-like hydrolases"/>
    <property type="match status" value="1"/>
</dbReference>
<sequence>MAAVNASIQALLVMDVQRIVAAQLGDRADRYLARLAETVAAARAAGVAVIHVRVVHRDGHPEIGPLNKPFRGLAGTDVLTEPNPESEIHPAVAPLPGEPVLDKRFFSAFAGTDLDALLRVRGAGTLVLTGLATSGVVISTLRDATERQYAQIVLSDGCDDADEEMHRFLVERFFPREADVMTSAEWVAGLAAQ</sequence>
<gene>
    <name evidence="3" type="ORF">F9B16_46570</name>
</gene>
<accession>A0A6L3VD15</accession>
<name>A0A6L3VD15_9ACTN</name>
<dbReference type="InterPro" id="IPR050272">
    <property type="entry name" value="Isochorismatase-like_hydrls"/>
</dbReference>
<dbReference type="OrthoDB" id="9814140at2"/>
<dbReference type="Pfam" id="PF00857">
    <property type="entry name" value="Isochorismatase"/>
    <property type="match status" value="1"/>
</dbReference>
<evidence type="ECO:0000313" key="4">
    <source>
        <dbReference type="Proteomes" id="UP000483004"/>
    </source>
</evidence>
<comment type="caution">
    <text evidence="3">The sequence shown here is derived from an EMBL/GenBank/DDBJ whole genome shotgun (WGS) entry which is preliminary data.</text>
</comment>
<dbReference type="InterPro" id="IPR000868">
    <property type="entry name" value="Isochorismatase-like_dom"/>
</dbReference>
<reference evidence="3 4" key="1">
    <citation type="submission" date="2019-09" db="EMBL/GenBank/DDBJ databases">
        <title>Actinomadura physcomitrii sp. nov., a novel actinomycete isolated from moss [Physcomitrium sphaericum (Ludw) Fuernr].</title>
        <authorList>
            <person name="Liu C."/>
            <person name="Zhuang X."/>
        </authorList>
    </citation>
    <scope>NUCLEOTIDE SEQUENCE [LARGE SCALE GENOMIC DNA]</scope>
    <source>
        <strain evidence="3 4">CYP1-1B</strain>
    </source>
</reference>
<dbReference type="PANTHER" id="PTHR43540">
    <property type="entry name" value="PEROXYUREIDOACRYLATE/UREIDOACRYLATE AMIDOHYDROLASE-RELATED"/>
    <property type="match status" value="1"/>
</dbReference>
<evidence type="ECO:0000313" key="3">
    <source>
        <dbReference type="EMBL" id="KAB2360191.1"/>
    </source>
</evidence>
<dbReference type="InterPro" id="IPR036380">
    <property type="entry name" value="Isochorismatase-like_sf"/>
</dbReference>
<dbReference type="CDD" id="cd00431">
    <property type="entry name" value="cysteine_hydrolases"/>
    <property type="match status" value="1"/>
</dbReference>
<dbReference type="EMBL" id="WBMR01000311">
    <property type="protein sequence ID" value="KAB2360191.1"/>
    <property type="molecule type" value="Genomic_DNA"/>
</dbReference>
<proteinExistence type="predicted"/>
<dbReference type="PANTHER" id="PTHR43540:SF1">
    <property type="entry name" value="ISOCHORISMATASE HYDROLASE"/>
    <property type="match status" value="1"/>
</dbReference>